<comment type="similarity">
    <text evidence="2">Belongs to the class-D beta-lactamase family.</text>
</comment>
<dbReference type="InterPro" id="IPR001460">
    <property type="entry name" value="PCN-bd_Tpept"/>
</dbReference>
<dbReference type="GO" id="GO:0046677">
    <property type="term" value="P:response to antibiotic"/>
    <property type="evidence" value="ECO:0007669"/>
    <property type="project" value="UniProtKB-KW"/>
</dbReference>
<evidence type="ECO:0000256" key="5">
    <source>
        <dbReference type="ARBA" id="ARBA00022801"/>
    </source>
</evidence>
<dbReference type="InterPro" id="IPR012338">
    <property type="entry name" value="Beta-lactam/transpept-like"/>
</dbReference>
<organism evidence="8 9">
    <name type="scientific">Burkholderia cepacia GG4</name>
    <dbReference type="NCBI Taxonomy" id="1009846"/>
    <lineage>
        <taxon>Bacteria</taxon>
        <taxon>Pseudomonadati</taxon>
        <taxon>Pseudomonadota</taxon>
        <taxon>Betaproteobacteria</taxon>
        <taxon>Burkholderiales</taxon>
        <taxon>Burkholderiaceae</taxon>
        <taxon>Burkholderia</taxon>
        <taxon>Burkholderia cepacia complex</taxon>
    </lineage>
</organism>
<evidence type="ECO:0000256" key="2">
    <source>
        <dbReference type="ARBA" id="ARBA00007898"/>
    </source>
</evidence>
<evidence type="ECO:0000256" key="4">
    <source>
        <dbReference type="ARBA" id="ARBA00022729"/>
    </source>
</evidence>
<keyword evidence="5 8" id="KW-0378">Hydrolase</keyword>
<accession>A0A9W3PCK9</accession>
<dbReference type="SUPFAM" id="SSF56601">
    <property type="entry name" value="beta-lactamase/transpeptidase-like"/>
    <property type="match status" value="1"/>
</dbReference>
<proteinExistence type="inferred from homology"/>
<evidence type="ECO:0000313" key="9">
    <source>
        <dbReference type="Proteomes" id="UP000032866"/>
    </source>
</evidence>
<evidence type="ECO:0000256" key="6">
    <source>
        <dbReference type="ARBA" id="ARBA00023251"/>
    </source>
</evidence>
<evidence type="ECO:0000256" key="3">
    <source>
        <dbReference type="ARBA" id="ARBA00012865"/>
    </source>
</evidence>
<protein>
    <recommendedName>
        <fullName evidence="3">beta-lactamase</fullName>
        <ecNumber evidence="3">3.5.2.6</ecNumber>
    </recommendedName>
</protein>
<dbReference type="InterPro" id="IPR050515">
    <property type="entry name" value="Beta-lactam/transpept"/>
</dbReference>
<keyword evidence="6" id="KW-0046">Antibiotic resistance</keyword>
<dbReference type="Pfam" id="PF00905">
    <property type="entry name" value="Transpeptidase"/>
    <property type="match status" value="1"/>
</dbReference>
<dbReference type="PANTHER" id="PTHR30627:SF6">
    <property type="entry name" value="BETA-LACTAMASE YBXI-RELATED"/>
    <property type="match status" value="1"/>
</dbReference>
<dbReference type="GO" id="GO:0005886">
    <property type="term" value="C:plasma membrane"/>
    <property type="evidence" value="ECO:0007669"/>
    <property type="project" value="TreeGrafter"/>
</dbReference>
<dbReference type="GO" id="GO:0008658">
    <property type="term" value="F:penicillin binding"/>
    <property type="evidence" value="ECO:0007669"/>
    <property type="project" value="InterPro"/>
</dbReference>
<dbReference type="NCBIfam" id="NF040600">
    <property type="entry name" value="blaOXA-1043_like"/>
    <property type="match status" value="1"/>
</dbReference>
<evidence type="ECO:0000256" key="1">
    <source>
        <dbReference type="ARBA" id="ARBA00001526"/>
    </source>
</evidence>
<dbReference type="AlphaFoldDB" id="A0A9W3PCK9"/>
<dbReference type="Proteomes" id="UP000032866">
    <property type="component" value="Chromosome 2"/>
</dbReference>
<dbReference type="EC" id="3.5.2.6" evidence="3"/>
<evidence type="ECO:0000313" key="8">
    <source>
        <dbReference type="EMBL" id="AFQ51711.1"/>
    </source>
</evidence>
<comment type="catalytic activity">
    <reaction evidence="1">
        <text>a beta-lactam + H2O = a substituted beta-amino acid</text>
        <dbReference type="Rhea" id="RHEA:20401"/>
        <dbReference type="ChEBI" id="CHEBI:15377"/>
        <dbReference type="ChEBI" id="CHEBI:35627"/>
        <dbReference type="ChEBI" id="CHEBI:140347"/>
        <dbReference type="EC" id="3.5.2.6"/>
    </reaction>
</comment>
<dbReference type="KEGG" id="bct:GEM_5327"/>
<dbReference type="GO" id="GO:0071555">
    <property type="term" value="P:cell wall organization"/>
    <property type="evidence" value="ECO:0007669"/>
    <property type="project" value="TreeGrafter"/>
</dbReference>
<dbReference type="NCBIfam" id="NF000270">
    <property type="entry name" value="bla_class_D_alt"/>
    <property type="match status" value="1"/>
</dbReference>
<evidence type="ECO:0000259" key="7">
    <source>
        <dbReference type="Pfam" id="PF00905"/>
    </source>
</evidence>
<keyword evidence="4" id="KW-0732">Signal</keyword>
<feature type="domain" description="Penicillin-binding protein transpeptidase" evidence="7">
    <location>
        <begin position="59"/>
        <end position="276"/>
    </location>
</feature>
<reference evidence="8 9" key="1">
    <citation type="journal article" date="2012" name="J. Bacteriol.">
        <title>Complete Genome Sequence of Burkholderia sp. Strain GG4, a Betaproteobacterium That Reduces 3-Oxo-N-Acylhomoserine Lactones and Produces Different N-Acylhomoserine Lactones.</title>
        <authorList>
            <person name="Hong K.W."/>
            <person name="Koh C.L."/>
            <person name="Sam C.K."/>
            <person name="Yin W.F."/>
            <person name="Chan K.G."/>
        </authorList>
    </citation>
    <scope>NUCLEOTIDE SEQUENCE [LARGE SCALE GENOMIC DNA]</scope>
    <source>
        <strain evidence="8 9">GG4</strain>
    </source>
</reference>
<dbReference type="PANTHER" id="PTHR30627">
    <property type="entry name" value="PEPTIDOGLYCAN D,D-TRANSPEPTIDASE"/>
    <property type="match status" value="1"/>
</dbReference>
<dbReference type="GO" id="GO:0008800">
    <property type="term" value="F:beta-lactamase activity"/>
    <property type="evidence" value="ECO:0007669"/>
    <property type="project" value="UniProtKB-EC"/>
</dbReference>
<gene>
    <name evidence="8" type="ORF">GEM_5327</name>
</gene>
<dbReference type="Gene3D" id="3.40.710.10">
    <property type="entry name" value="DD-peptidase/beta-lactamase superfamily"/>
    <property type="match status" value="1"/>
</dbReference>
<dbReference type="EMBL" id="CP003775">
    <property type="protein sequence ID" value="AFQ51711.1"/>
    <property type="molecule type" value="Genomic_DNA"/>
</dbReference>
<name>A0A9W3PCK9_BURCE</name>
<sequence length="301" mass="32596">MPDVAFIARTIRHVCGGPPAMRAFRPDPMESHLNNWRRTLFAFAAGLLAAASAHAHPVCTVVADAATGQMLVQHGDCATRVTSASTFKVAISLMGFDAGVLKDEHTPTLDFHAGYPDWGGAPWREPTDPARWMKLSIFWYSEQVAQALGPARFQQYTSAFGYGNADVTSKQGELSGVMGAWANSSLQISPLEQVAFMRKIVQRTLPVSTHAYDMTARITRLDAQPGGWTVHGKTGTGSPGFKYDGAHAYGWFVGWATKGPRTLVFANLIQDDHQQQPGAGMRSRDAFLAALPALAEPGRPQ</sequence>